<dbReference type="GO" id="GO:0010992">
    <property type="term" value="P:ubiquitin recycling"/>
    <property type="evidence" value="ECO:0007669"/>
    <property type="project" value="TreeGrafter"/>
</dbReference>
<feature type="repeat" description="WD" evidence="3">
    <location>
        <begin position="528"/>
        <end position="567"/>
    </location>
</feature>
<evidence type="ECO:0000313" key="6">
    <source>
        <dbReference type="WBParaSite" id="SMUV_0000575601-mRNA-1"/>
    </source>
</evidence>
<dbReference type="STRING" id="451379.A0A0N5AMF0"/>
<evidence type="ECO:0000256" key="2">
    <source>
        <dbReference type="ARBA" id="ARBA00022737"/>
    </source>
</evidence>
<dbReference type="Pfam" id="PF12937">
    <property type="entry name" value="F-box-like"/>
    <property type="match status" value="1"/>
</dbReference>
<dbReference type="InterPro" id="IPR020472">
    <property type="entry name" value="WD40_PAC1"/>
</dbReference>
<dbReference type="PANTHER" id="PTHR19849:SF1">
    <property type="entry name" value="F-BOX_WD REPEAT-CONTAINING PROTEIN 7"/>
    <property type="match status" value="1"/>
</dbReference>
<dbReference type="InterPro" id="IPR001680">
    <property type="entry name" value="WD40_rpt"/>
</dbReference>
<feature type="repeat" description="WD" evidence="3">
    <location>
        <begin position="479"/>
        <end position="527"/>
    </location>
</feature>
<evidence type="ECO:0000256" key="3">
    <source>
        <dbReference type="PROSITE-ProRule" id="PRU00221"/>
    </source>
</evidence>
<dbReference type="PROSITE" id="PS50294">
    <property type="entry name" value="WD_REPEATS_REGION"/>
    <property type="match status" value="6"/>
</dbReference>
<dbReference type="InterPro" id="IPR036047">
    <property type="entry name" value="F-box-like_dom_sf"/>
</dbReference>
<dbReference type="Proteomes" id="UP000046393">
    <property type="component" value="Unplaced"/>
</dbReference>
<dbReference type="PROSITE" id="PS50181">
    <property type="entry name" value="FBOX"/>
    <property type="match status" value="1"/>
</dbReference>
<protein>
    <submittedName>
        <fullName evidence="6">F-box domain-containing protein</fullName>
    </submittedName>
</protein>
<dbReference type="AlphaFoldDB" id="A0A0N5AMF0"/>
<dbReference type="CDD" id="cd00200">
    <property type="entry name" value="WD40"/>
    <property type="match status" value="1"/>
</dbReference>
<dbReference type="InterPro" id="IPR001810">
    <property type="entry name" value="F-box_dom"/>
</dbReference>
<feature type="repeat" description="WD" evidence="3">
    <location>
        <begin position="568"/>
        <end position="609"/>
    </location>
</feature>
<feature type="repeat" description="WD" evidence="3">
    <location>
        <begin position="411"/>
        <end position="436"/>
    </location>
</feature>
<feature type="repeat" description="WD" evidence="3">
    <location>
        <begin position="610"/>
        <end position="649"/>
    </location>
</feature>
<feature type="domain" description="F-box" evidence="4">
    <location>
        <begin position="251"/>
        <end position="297"/>
    </location>
</feature>
<dbReference type="GO" id="GO:0043130">
    <property type="term" value="F:ubiquitin binding"/>
    <property type="evidence" value="ECO:0007669"/>
    <property type="project" value="TreeGrafter"/>
</dbReference>
<reference evidence="6" key="1">
    <citation type="submission" date="2017-02" db="UniProtKB">
        <authorList>
            <consortium name="WormBaseParasite"/>
        </authorList>
    </citation>
    <scope>IDENTIFICATION</scope>
</reference>
<dbReference type="Gene3D" id="2.130.10.10">
    <property type="entry name" value="YVTN repeat-like/Quinoprotein amine dehydrogenase"/>
    <property type="match status" value="1"/>
</dbReference>
<dbReference type="PRINTS" id="PR00320">
    <property type="entry name" value="GPROTEINBRPT"/>
</dbReference>
<dbReference type="SMART" id="SM00320">
    <property type="entry name" value="WD40"/>
    <property type="match status" value="7"/>
</dbReference>
<feature type="repeat" description="WD" evidence="3">
    <location>
        <begin position="437"/>
        <end position="478"/>
    </location>
</feature>
<dbReference type="PROSITE" id="PS00678">
    <property type="entry name" value="WD_REPEATS_1"/>
    <property type="match status" value="5"/>
</dbReference>
<organism evidence="5 6">
    <name type="scientific">Syphacia muris</name>
    <dbReference type="NCBI Taxonomy" id="451379"/>
    <lineage>
        <taxon>Eukaryota</taxon>
        <taxon>Metazoa</taxon>
        <taxon>Ecdysozoa</taxon>
        <taxon>Nematoda</taxon>
        <taxon>Chromadorea</taxon>
        <taxon>Rhabditida</taxon>
        <taxon>Spirurina</taxon>
        <taxon>Oxyuridomorpha</taxon>
        <taxon>Oxyuroidea</taxon>
        <taxon>Oxyuridae</taxon>
        <taxon>Syphacia</taxon>
    </lineage>
</organism>
<dbReference type="GO" id="GO:0005634">
    <property type="term" value="C:nucleus"/>
    <property type="evidence" value="ECO:0007669"/>
    <property type="project" value="TreeGrafter"/>
</dbReference>
<dbReference type="InterPro" id="IPR015943">
    <property type="entry name" value="WD40/YVTN_repeat-like_dom_sf"/>
</dbReference>
<keyword evidence="2" id="KW-0677">Repeat</keyword>
<dbReference type="InterPro" id="IPR019775">
    <property type="entry name" value="WD40_repeat_CS"/>
</dbReference>
<dbReference type="GO" id="GO:0043161">
    <property type="term" value="P:proteasome-mediated ubiquitin-dependent protein catabolic process"/>
    <property type="evidence" value="ECO:0007669"/>
    <property type="project" value="TreeGrafter"/>
</dbReference>
<dbReference type="Pfam" id="PF00400">
    <property type="entry name" value="WD40"/>
    <property type="match status" value="7"/>
</dbReference>
<evidence type="ECO:0000259" key="4">
    <source>
        <dbReference type="PROSITE" id="PS50181"/>
    </source>
</evidence>
<evidence type="ECO:0000256" key="1">
    <source>
        <dbReference type="ARBA" id="ARBA00022574"/>
    </source>
</evidence>
<dbReference type="SUPFAM" id="SSF81383">
    <property type="entry name" value="F-box domain"/>
    <property type="match status" value="1"/>
</dbReference>
<dbReference type="SMART" id="SM00256">
    <property type="entry name" value="FBOX"/>
    <property type="match status" value="1"/>
</dbReference>
<keyword evidence="5" id="KW-1185">Reference proteome</keyword>
<dbReference type="PROSITE" id="PS50082">
    <property type="entry name" value="WD_REPEATS_2"/>
    <property type="match status" value="7"/>
</dbReference>
<sequence>MYEKGKNERGSEVKRWEKKDWREAMKKMGSRGRKKVWLKANFFGLQQFKRKADDVVCDFLEEKKPALRGDLRMDSAVDRLESVQQKLSLPSSSILTYVYPKDRNFRESLPDCERLLCPLKSSTSNMSSSSTGACESTDISNRERFKNNRVSSSLKRAASVSAASSLASTAVCWPVSPEEIDEELVDDDERDGNVGDEIVYGRNSSNILRWIKQFRGMSPTVQLDALSALLDECSLDNIRHLQAVIEPFFQRDFIRELPKEIALHVMSFLSPIDIACVSLTCKYWRNLAEDNQLWRKKYKELDDPITEPPSDRQNGAWAETACANGIEVLGYRPVISDHYSLSHDYYRLRNNRYVELMPKTTKTLEKSRSKWKAMFLRHQRIQANWRSRALTGSCVLRGHDDHVITCLQIHGDLIVTGSDDNTLKVWSASKAICLHTLTGHTGGVWSSQMSECGSFIVSGSTDRTVRVWDVATGRCLHNLQGHTSTVRCMALKGKMVTNSIKIFRLVSGSRDTTIRVWDINTGNHLRILNGHVAAVRCVQFDGKRIVSGAYDFLIKVWDVETGTCMHTLTGHTNRVYSLLLDSERDIVVSGSLDTTIRVWNIRTGECIQALIGHKSLTSGMQLRGNILVSGNADSTIKVWDISDGQCKCTLSGPNGHSSAVTSLQFLENGLVATSSDDGSVKLWDAKRGTFIRDLVRLHSGGSGGCIWRLKSTQTMLICAVGSRNGTEDTKLILLNFDSDFPELPQISN</sequence>
<dbReference type="Gene3D" id="1.20.1280.50">
    <property type="match status" value="1"/>
</dbReference>
<dbReference type="GO" id="GO:0005737">
    <property type="term" value="C:cytoplasm"/>
    <property type="evidence" value="ECO:0007669"/>
    <property type="project" value="TreeGrafter"/>
</dbReference>
<name>A0A0N5AMF0_9BILA</name>
<dbReference type="PANTHER" id="PTHR19849">
    <property type="entry name" value="PHOSPHOLIPASE A-2-ACTIVATING PROTEIN"/>
    <property type="match status" value="1"/>
</dbReference>
<proteinExistence type="predicted"/>
<keyword evidence="1 3" id="KW-0853">WD repeat</keyword>
<accession>A0A0N5AMF0</accession>
<dbReference type="WBParaSite" id="SMUV_0000575601-mRNA-1">
    <property type="protein sequence ID" value="SMUV_0000575601-mRNA-1"/>
    <property type="gene ID" value="SMUV_0000575601"/>
</dbReference>
<evidence type="ECO:0000313" key="5">
    <source>
        <dbReference type="Proteomes" id="UP000046393"/>
    </source>
</evidence>
<feature type="repeat" description="WD" evidence="3">
    <location>
        <begin position="653"/>
        <end position="693"/>
    </location>
</feature>
<dbReference type="InterPro" id="IPR036322">
    <property type="entry name" value="WD40_repeat_dom_sf"/>
</dbReference>
<dbReference type="SUPFAM" id="SSF50978">
    <property type="entry name" value="WD40 repeat-like"/>
    <property type="match status" value="1"/>
</dbReference>